<keyword evidence="2" id="KW-1185">Reference proteome</keyword>
<accession>A0AC61D9I2</accession>
<evidence type="ECO:0000313" key="2">
    <source>
        <dbReference type="Proteomes" id="UP000224460"/>
    </source>
</evidence>
<reference evidence="1" key="1">
    <citation type="submission" date="2017-10" db="EMBL/GenBank/DDBJ databases">
        <title>Genome sequence of cellulolytic Lachnospiraceae bacterium XHS1971 isolated from hotspring sediment.</title>
        <authorList>
            <person name="Vasudevan G."/>
            <person name="Joshi A.J."/>
            <person name="Hivarkar S."/>
            <person name="Lanjekar V.B."/>
            <person name="Dhakephalkar P.K."/>
            <person name="Dagar S."/>
        </authorList>
    </citation>
    <scope>NUCLEOTIDE SEQUENCE</scope>
    <source>
        <strain evidence="1">XHS1971</strain>
    </source>
</reference>
<proteinExistence type="predicted"/>
<comment type="caution">
    <text evidence="1">The sequence shown here is derived from an EMBL/GenBank/DDBJ whole genome shotgun (WGS) entry which is preliminary data.</text>
</comment>
<protein>
    <submittedName>
        <fullName evidence="1">GNAT family N-acetyltransferase</fullName>
    </submittedName>
</protein>
<name>A0AC61D9I2_9FIRM</name>
<gene>
    <name evidence="1" type="ORF">CS063_13265</name>
</gene>
<dbReference type="Proteomes" id="UP000224460">
    <property type="component" value="Unassembled WGS sequence"/>
</dbReference>
<sequence length="249" mass="28372">MYNEKAIALFKDWDEALIWSCLQGYMGTMIVDDEIIPTSAIIINGDFSFCAGIPNEDLLKSVPMREFMLIAPSNEDWQTLIELVFGEKAKKILRYAIKKEPDVFDKEKLKSFVDSLDNEYEIRLFDSEVFELARSESWSADLCSQFKNYQDYQNRAIGVAILHNGNLVSGASPYAVYKDGIEIEIDTKPEYRGKGLATVCGAKLILECLSNNIYPSWDAHDLRSVHLAEKLGYHLSHPYVTYEITNDVK</sequence>
<evidence type="ECO:0000313" key="1">
    <source>
        <dbReference type="EMBL" id="PHV69946.1"/>
    </source>
</evidence>
<dbReference type="EMBL" id="PEDL01000016">
    <property type="protein sequence ID" value="PHV69946.1"/>
    <property type="molecule type" value="Genomic_DNA"/>
</dbReference>
<organism evidence="1 2">
    <name type="scientific">Sporanaerobium hydrogeniformans</name>
    <dbReference type="NCBI Taxonomy" id="3072179"/>
    <lineage>
        <taxon>Bacteria</taxon>
        <taxon>Bacillati</taxon>
        <taxon>Bacillota</taxon>
        <taxon>Clostridia</taxon>
        <taxon>Lachnospirales</taxon>
        <taxon>Lachnospiraceae</taxon>
        <taxon>Sporanaerobium</taxon>
    </lineage>
</organism>